<dbReference type="Pfam" id="PF00239">
    <property type="entry name" value="Resolvase"/>
    <property type="match status" value="1"/>
</dbReference>
<dbReference type="AlphaFoldDB" id="A0A0G1EMJ0"/>
<sequence length="78" mass="8884">MGALNMYIPPELLVITYDIYLRKSSDDKDGQIASLPSQKDALTKLVEQHKLKISRIVEESKSAKQPGRPVFNEEIERL</sequence>
<dbReference type="GO" id="GO:0003677">
    <property type="term" value="F:DNA binding"/>
    <property type="evidence" value="ECO:0007669"/>
    <property type="project" value="InterPro"/>
</dbReference>
<dbReference type="InterPro" id="IPR036162">
    <property type="entry name" value="Resolvase-like_N_sf"/>
</dbReference>
<dbReference type="EMBL" id="LCFB01000023">
    <property type="protein sequence ID" value="KKS84251.1"/>
    <property type="molecule type" value="Genomic_DNA"/>
</dbReference>
<dbReference type="SUPFAM" id="SSF53041">
    <property type="entry name" value="Resolvase-like"/>
    <property type="match status" value="1"/>
</dbReference>
<evidence type="ECO:0000313" key="4">
    <source>
        <dbReference type="Proteomes" id="UP000034543"/>
    </source>
</evidence>
<dbReference type="Proteomes" id="UP000034543">
    <property type="component" value="Unassembled WGS sequence"/>
</dbReference>
<feature type="domain" description="Resolvase/invertase-type recombinase catalytic" evidence="2">
    <location>
        <begin position="16"/>
        <end position="78"/>
    </location>
</feature>
<feature type="region of interest" description="Disordered" evidence="1">
    <location>
        <begin position="59"/>
        <end position="78"/>
    </location>
</feature>
<proteinExistence type="predicted"/>
<protein>
    <recommendedName>
        <fullName evidence="2">Resolvase/invertase-type recombinase catalytic domain-containing protein</fullName>
    </recommendedName>
</protein>
<dbReference type="PROSITE" id="PS51736">
    <property type="entry name" value="RECOMBINASES_3"/>
    <property type="match status" value="1"/>
</dbReference>
<evidence type="ECO:0000256" key="1">
    <source>
        <dbReference type="SAM" id="MobiDB-lite"/>
    </source>
</evidence>
<evidence type="ECO:0000313" key="3">
    <source>
        <dbReference type="EMBL" id="KKS84251.1"/>
    </source>
</evidence>
<comment type="caution">
    <text evidence="3">The sequence shown here is derived from an EMBL/GenBank/DDBJ whole genome shotgun (WGS) entry which is preliminary data.</text>
</comment>
<gene>
    <name evidence="3" type="ORF">UV59_C0023G0005</name>
</gene>
<evidence type="ECO:0000259" key="2">
    <source>
        <dbReference type="PROSITE" id="PS51736"/>
    </source>
</evidence>
<reference evidence="3 4" key="1">
    <citation type="journal article" date="2015" name="Nature">
        <title>rRNA introns, odd ribosomes, and small enigmatic genomes across a large radiation of phyla.</title>
        <authorList>
            <person name="Brown C.T."/>
            <person name="Hug L.A."/>
            <person name="Thomas B.C."/>
            <person name="Sharon I."/>
            <person name="Castelle C.J."/>
            <person name="Singh A."/>
            <person name="Wilkins M.J."/>
            <person name="Williams K.H."/>
            <person name="Banfield J.F."/>
        </authorList>
    </citation>
    <scope>NUCLEOTIDE SEQUENCE [LARGE SCALE GENOMIC DNA]</scope>
</reference>
<dbReference type="STRING" id="1618436.UV59_C0023G0005"/>
<accession>A0A0G1EMJ0</accession>
<dbReference type="Gene3D" id="3.40.50.1390">
    <property type="entry name" value="Resolvase, N-terminal catalytic domain"/>
    <property type="match status" value="1"/>
</dbReference>
<dbReference type="GO" id="GO:0000150">
    <property type="term" value="F:DNA strand exchange activity"/>
    <property type="evidence" value="ECO:0007669"/>
    <property type="project" value="InterPro"/>
</dbReference>
<organism evidence="3 4">
    <name type="scientific">Candidatus Gottesmanbacteria bacterium GW2011_GWA1_43_11</name>
    <dbReference type="NCBI Taxonomy" id="1618436"/>
    <lineage>
        <taxon>Bacteria</taxon>
        <taxon>Candidatus Gottesmaniibacteriota</taxon>
    </lineage>
</organism>
<name>A0A0G1EMJ0_9BACT</name>
<dbReference type="InterPro" id="IPR006119">
    <property type="entry name" value="Resolv_N"/>
</dbReference>